<dbReference type="EMBL" id="MN740419">
    <property type="protein sequence ID" value="QHU05780.1"/>
    <property type="molecule type" value="Genomic_DNA"/>
</dbReference>
<feature type="transmembrane region" description="Helical" evidence="1">
    <location>
        <begin position="218"/>
        <end position="241"/>
    </location>
</feature>
<evidence type="ECO:0000256" key="1">
    <source>
        <dbReference type="SAM" id="Phobius"/>
    </source>
</evidence>
<accession>A0A6C0JM27</accession>
<evidence type="ECO:0000313" key="2">
    <source>
        <dbReference type="EMBL" id="QHU05780.1"/>
    </source>
</evidence>
<keyword evidence="1" id="KW-0472">Membrane</keyword>
<feature type="transmembrane region" description="Helical" evidence="1">
    <location>
        <begin position="55"/>
        <end position="77"/>
    </location>
</feature>
<name>A0A6C0JM27_9ZZZZ</name>
<keyword evidence="1" id="KW-0812">Transmembrane</keyword>
<proteinExistence type="predicted"/>
<protein>
    <submittedName>
        <fullName evidence="2">Uncharacterized protein</fullName>
    </submittedName>
</protein>
<dbReference type="AlphaFoldDB" id="A0A6C0JM27"/>
<reference evidence="2" key="1">
    <citation type="journal article" date="2020" name="Nature">
        <title>Giant virus diversity and host interactions through global metagenomics.</title>
        <authorList>
            <person name="Schulz F."/>
            <person name="Roux S."/>
            <person name="Paez-Espino D."/>
            <person name="Jungbluth S."/>
            <person name="Walsh D.A."/>
            <person name="Denef V.J."/>
            <person name="McMahon K.D."/>
            <person name="Konstantinidis K.T."/>
            <person name="Eloe-Fadrosh E.A."/>
            <person name="Kyrpides N.C."/>
            <person name="Woyke T."/>
        </authorList>
    </citation>
    <scope>NUCLEOTIDE SEQUENCE</scope>
    <source>
        <strain evidence="2">GVMAG-M-3300027736-24</strain>
    </source>
</reference>
<organism evidence="2">
    <name type="scientific">viral metagenome</name>
    <dbReference type="NCBI Taxonomy" id="1070528"/>
    <lineage>
        <taxon>unclassified sequences</taxon>
        <taxon>metagenomes</taxon>
        <taxon>organismal metagenomes</taxon>
    </lineage>
</organism>
<feature type="transmembrane region" description="Helical" evidence="1">
    <location>
        <begin position="20"/>
        <end position="43"/>
    </location>
</feature>
<sequence>MYKTYMAENSEYAINTRTGLIVYICICAIMFMILLFGSVSLSTGIAKYNKYTSSIIFLFVSFWLSTFVVQLMMNIAISKKQTTCSGDNNYSGNNPFLITLMPWVFVLGIFMVLLYFIPGLLRVFSNTIGMSIVYDTFRVNIDGKIKEGQSLLTQDNLKNIYIKISNEPQLIINEMEYSSDSGFNETYSKYSRAFPFIFKDDDTDFKDKIRQLIISKNLFGYAIWIALVGTISSLVSTNAMINVECG</sequence>
<keyword evidence="1" id="KW-1133">Transmembrane helix</keyword>
<feature type="transmembrane region" description="Helical" evidence="1">
    <location>
        <begin position="97"/>
        <end position="117"/>
    </location>
</feature>